<dbReference type="Proteomes" id="UP000286268">
    <property type="component" value="Chromosome"/>
</dbReference>
<evidence type="ECO:0000256" key="6">
    <source>
        <dbReference type="ARBA" id="ARBA00023136"/>
    </source>
</evidence>
<sequence>MGIVQYFSIIFASIFLEALPFIIIGALVSAFIQTFLDEKLIKRIIPKNKILGGLMASLIGMIFPVCECATVPIGRGLLKKGVPLNVAVTYMLATPIINPVVLMSTYYAFNGSIKVLLYRAVFGLSISIIVGYIVDVLNGRFDVLSERGFYIEDKCTCGCSGYQNSKSRFLTILDHSSKELYDIGKYFIIGAALAALCQVLIPRDKLALLGHNVPFSILIMMGFAFLSSLCSEADAFVASTFLDSFGLGAVMSFLLLGPMIDLKNTVMLFSSFKKSFVLKLLFCIFSLCFIAGCIIY</sequence>
<keyword evidence="3" id="KW-1003">Cell membrane</keyword>
<dbReference type="GO" id="GO:0005886">
    <property type="term" value="C:plasma membrane"/>
    <property type="evidence" value="ECO:0007669"/>
    <property type="project" value="UniProtKB-SubCell"/>
</dbReference>
<keyword evidence="9" id="KW-1185">Reference proteome</keyword>
<keyword evidence="6 7" id="KW-0472">Membrane</keyword>
<proteinExistence type="inferred from homology"/>
<dbReference type="PANTHER" id="PTHR34184:SF4">
    <property type="entry name" value="UPF0718 PROTEIN YCGR"/>
    <property type="match status" value="1"/>
</dbReference>
<keyword evidence="5 7" id="KW-1133">Transmembrane helix</keyword>
<dbReference type="AlphaFoldDB" id="A0A410E1L8"/>
<dbReference type="Pfam" id="PF03773">
    <property type="entry name" value="ArsP_1"/>
    <property type="match status" value="1"/>
</dbReference>
<feature type="transmembrane region" description="Helical" evidence="7">
    <location>
        <begin position="183"/>
        <end position="201"/>
    </location>
</feature>
<evidence type="ECO:0000256" key="5">
    <source>
        <dbReference type="ARBA" id="ARBA00022989"/>
    </source>
</evidence>
<evidence type="ECO:0000256" key="1">
    <source>
        <dbReference type="ARBA" id="ARBA00004651"/>
    </source>
</evidence>
<evidence type="ECO:0000313" key="8">
    <source>
        <dbReference type="EMBL" id="QAA35178.1"/>
    </source>
</evidence>
<feature type="transmembrane region" description="Helical" evidence="7">
    <location>
        <begin position="208"/>
        <end position="229"/>
    </location>
</feature>
<protein>
    <submittedName>
        <fullName evidence="8">Permease</fullName>
    </submittedName>
</protein>
<feature type="transmembrane region" description="Helical" evidence="7">
    <location>
        <begin position="276"/>
        <end position="295"/>
    </location>
</feature>
<evidence type="ECO:0000313" key="9">
    <source>
        <dbReference type="Proteomes" id="UP000286268"/>
    </source>
</evidence>
<comment type="subcellular location">
    <subcellularLocation>
        <location evidence="1">Cell membrane</location>
        <topology evidence="1">Multi-pass membrane protein</topology>
    </subcellularLocation>
</comment>
<feature type="transmembrane region" description="Helical" evidence="7">
    <location>
        <begin position="86"/>
        <end position="109"/>
    </location>
</feature>
<evidence type="ECO:0000256" key="7">
    <source>
        <dbReference type="SAM" id="Phobius"/>
    </source>
</evidence>
<reference evidence="8 9" key="1">
    <citation type="submission" date="2018-01" db="EMBL/GenBank/DDBJ databases">
        <title>Genome Sequencing and Assembly of Anaerobacter polyendosporus strain CT4.</title>
        <authorList>
            <person name="Tachaapaikoon C."/>
            <person name="Sutheeworapong S."/>
            <person name="Jenjaroenpun P."/>
            <person name="Wongsurawat T."/>
            <person name="Nookeaw I."/>
            <person name="Cheawchanlertfa P."/>
            <person name="Kosugi A."/>
            <person name="Cheevadhanarak S."/>
            <person name="Ratanakhanokchai K."/>
        </authorList>
    </citation>
    <scope>NUCLEOTIDE SEQUENCE [LARGE SCALE GENOMIC DNA]</scope>
    <source>
        <strain evidence="8 9">CT4</strain>
    </source>
</reference>
<dbReference type="OrthoDB" id="9810876at2"/>
<organism evidence="8 9">
    <name type="scientific">Clostridium manihotivorum</name>
    <dbReference type="NCBI Taxonomy" id="2320868"/>
    <lineage>
        <taxon>Bacteria</taxon>
        <taxon>Bacillati</taxon>
        <taxon>Bacillota</taxon>
        <taxon>Clostridia</taxon>
        <taxon>Eubacteriales</taxon>
        <taxon>Clostridiaceae</taxon>
        <taxon>Clostridium</taxon>
    </lineage>
</organism>
<feature type="transmembrane region" description="Helical" evidence="7">
    <location>
        <begin position="235"/>
        <end position="256"/>
    </location>
</feature>
<dbReference type="KEGG" id="cmah:C1I91_00510"/>
<keyword evidence="4 7" id="KW-0812">Transmembrane</keyword>
<feature type="transmembrane region" description="Helical" evidence="7">
    <location>
        <begin position="6"/>
        <end position="32"/>
    </location>
</feature>
<dbReference type="PANTHER" id="PTHR34184">
    <property type="entry name" value="UPF0718 PROTEIN YCGR"/>
    <property type="match status" value="1"/>
</dbReference>
<dbReference type="InterPro" id="IPR005524">
    <property type="entry name" value="DUF318"/>
</dbReference>
<dbReference type="InterPro" id="IPR052923">
    <property type="entry name" value="UPF0718"/>
</dbReference>
<evidence type="ECO:0000256" key="3">
    <source>
        <dbReference type="ARBA" id="ARBA00022475"/>
    </source>
</evidence>
<feature type="transmembrane region" description="Helical" evidence="7">
    <location>
        <begin position="116"/>
        <end position="134"/>
    </location>
</feature>
<evidence type="ECO:0000256" key="4">
    <source>
        <dbReference type="ARBA" id="ARBA00022692"/>
    </source>
</evidence>
<evidence type="ECO:0000256" key="2">
    <source>
        <dbReference type="ARBA" id="ARBA00006386"/>
    </source>
</evidence>
<name>A0A410E1L8_9CLOT</name>
<accession>A0A410E1L8</accession>
<comment type="similarity">
    <text evidence="2">Belongs to the UPF0718 family.</text>
</comment>
<feature type="transmembrane region" description="Helical" evidence="7">
    <location>
        <begin position="53"/>
        <end position="74"/>
    </location>
</feature>
<dbReference type="EMBL" id="CP025746">
    <property type="protein sequence ID" value="QAA35178.1"/>
    <property type="molecule type" value="Genomic_DNA"/>
</dbReference>
<gene>
    <name evidence="8" type="ORF">C1I91_00510</name>
</gene>